<evidence type="ECO:0000313" key="2">
    <source>
        <dbReference type="Proteomes" id="UP000199283"/>
    </source>
</evidence>
<keyword evidence="2" id="KW-1185">Reference proteome</keyword>
<name>A0A1H7FYS4_9RHOB</name>
<dbReference type="Proteomes" id="UP000199283">
    <property type="component" value="Unassembled WGS sequence"/>
</dbReference>
<protein>
    <submittedName>
        <fullName evidence="1">Uncharacterized protein</fullName>
    </submittedName>
</protein>
<gene>
    <name evidence="1" type="ORF">SAMN04488526_0256</name>
</gene>
<proteinExistence type="predicted"/>
<dbReference type="AlphaFoldDB" id="A0A1H7FYS4"/>
<evidence type="ECO:0000313" key="1">
    <source>
        <dbReference type="EMBL" id="SEK31058.1"/>
    </source>
</evidence>
<organism evidence="1 2">
    <name type="scientific">Jannaschia helgolandensis</name>
    <dbReference type="NCBI Taxonomy" id="188906"/>
    <lineage>
        <taxon>Bacteria</taxon>
        <taxon>Pseudomonadati</taxon>
        <taxon>Pseudomonadota</taxon>
        <taxon>Alphaproteobacteria</taxon>
        <taxon>Rhodobacterales</taxon>
        <taxon>Roseobacteraceae</taxon>
        <taxon>Jannaschia</taxon>
    </lineage>
</organism>
<sequence length="150" mass="16946">MLGQLSTEKYEDPREVLKTFLNDVVQFLNLVAMREEPNWRPKFREHLLEPMHAALMPLRSHAERVEVRIANLSTEQIRDHGLEGSELTFKFSVIDDAYSNRGGGGGWNFWGWKRLIESLDVLLESILSATGAGTGISEMKDYIGLSVDGP</sequence>
<reference evidence="1 2" key="1">
    <citation type="submission" date="2016-10" db="EMBL/GenBank/DDBJ databases">
        <authorList>
            <person name="de Groot N.N."/>
        </authorList>
    </citation>
    <scope>NUCLEOTIDE SEQUENCE [LARGE SCALE GENOMIC DNA]</scope>
    <source>
        <strain evidence="1 2">DSM 14858</strain>
    </source>
</reference>
<accession>A0A1H7FYS4</accession>
<dbReference type="EMBL" id="FNZQ01000001">
    <property type="protein sequence ID" value="SEK31058.1"/>
    <property type="molecule type" value="Genomic_DNA"/>
</dbReference>